<comment type="caution">
    <text evidence="3">The sequence shown here is derived from an EMBL/GenBank/DDBJ whole genome shotgun (WGS) entry which is preliminary data.</text>
</comment>
<dbReference type="EMBL" id="NDXW01000001">
    <property type="protein sequence ID" value="RDH43538.1"/>
    <property type="molecule type" value="Genomic_DNA"/>
</dbReference>
<dbReference type="PROSITE" id="PS51688">
    <property type="entry name" value="ICA"/>
    <property type="match status" value="1"/>
</dbReference>
<protein>
    <submittedName>
        <fullName evidence="3">Tail fiber domain-containing protein</fullName>
    </submittedName>
</protein>
<gene>
    <name evidence="3" type="ORF">B9G39_08835</name>
</gene>
<feature type="domain" description="Peptidase S74" evidence="2">
    <location>
        <begin position="52"/>
        <end position="169"/>
    </location>
</feature>
<evidence type="ECO:0000256" key="1">
    <source>
        <dbReference type="SAM" id="SignalP"/>
    </source>
</evidence>
<feature type="chain" id="PRO_5020682746" evidence="1">
    <location>
        <begin position="22"/>
        <end position="171"/>
    </location>
</feature>
<keyword evidence="1" id="KW-0732">Signal</keyword>
<proteinExistence type="predicted"/>
<dbReference type="InterPro" id="IPR030392">
    <property type="entry name" value="S74_ICA"/>
</dbReference>
<dbReference type="AlphaFoldDB" id="A0A4P9VJT9"/>
<name>A0A4P9VJT9_9GAMM</name>
<evidence type="ECO:0000259" key="2">
    <source>
        <dbReference type="PROSITE" id="PS51688"/>
    </source>
</evidence>
<dbReference type="Pfam" id="PF13884">
    <property type="entry name" value="Peptidase_S74"/>
    <property type="match status" value="1"/>
</dbReference>
<evidence type="ECO:0000313" key="3">
    <source>
        <dbReference type="EMBL" id="RDH43538.1"/>
    </source>
</evidence>
<feature type="signal peptide" evidence="1">
    <location>
        <begin position="1"/>
        <end position="21"/>
    </location>
</feature>
<accession>A0A4P9VJT9</accession>
<sequence length="171" mass="19424">MIRRYTTFITLVLLCSNPIYAKTDTVVINGKKVNPDINHVMEQLKDAMFRYSDYRLKTNVLPLQNSLDKLTTINGVSYNYDIPMGEEHNALIQLLPVSDQQNCSTKFNKLAQIQSEQIGVVAQDVQAAFPELVSNKCGYLQVDYVGLIPVMIEAIKELKQEVNDLKSERQI</sequence>
<dbReference type="Proteomes" id="UP000257039">
    <property type="component" value="Unassembled WGS sequence"/>
</dbReference>
<evidence type="ECO:0000313" key="4">
    <source>
        <dbReference type="Proteomes" id="UP000257039"/>
    </source>
</evidence>
<organism evidence="3 4">
    <name type="scientific">Zooshikella ganghwensis</name>
    <dbReference type="NCBI Taxonomy" id="202772"/>
    <lineage>
        <taxon>Bacteria</taxon>
        <taxon>Pseudomonadati</taxon>
        <taxon>Pseudomonadota</taxon>
        <taxon>Gammaproteobacteria</taxon>
        <taxon>Oceanospirillales</taxon>
        <taxon>Zooshikellaceae</taxon>
        <taxon>Zooshikella</taxon>
    </lineage>
</organism>
<reference evidence="3 4" key="1">
    <citation type="submission" date="2017-04" db="EMBL/GenBank/DDBJ databases">
        <title>Draft genome sequence of Zooshikella ganghwensis VG4 isolated from Red Sea sediments.</title>
        <authorList>
            <person name="Rehman Z."/>
            <person name="Alam I."/>
            <person name="Kamau A."/>
            <person name="Bajic V."/>
            <person name="Leiknes T."/>
        </authorList>
    </citation>
    <scope>NUCLEOTIDE SEQUENCE [LARGE SCALE GENOMIC DNA]</scope>
    <source>
        <strain evidence="3 4">VG4</strain>
    </source>
</reference>
<keyword evidence="4" id="KW-1185">Reference proteome</keyword>